<dbReference type="OrthoDB" id="4191440at2759"/>
<evidence type="ECO:0000313" key="2">
    <source>
        <dbReference type="EMBL" id="KAF2107579.1"/>
    </source>
</evidence>
<name>A0A6A5YJZ8_9PLEO</name>
<feature type="transmembrane region" description="Helical" evidence="1">
    <location>
        <begin position="73"/>
        <end position="94"/>
    </location>
</feature>
<keyword evidence="1" id="KW-1133">Transmembrane helix</keyword>
<protein>
    <recommendedName>
        <fullName evidence="4">F-box domain-containing protein</fullName>
    </recommendedName>
</protein>
<gene>
    <name evidence="2" type="ORF">BDV96DRAFT_589010</name>
</gene>
<dbReference type="Proteomes" id="UP000799770">
    <property type="component" value="Unassembled WGS sequence"/>
</dbReference>
<keyword evidence="3" id="KW-1185">Reference proteome</keyword>
<proteinExistence type="predicted"/>
<feature type="transmembrane region" description="Helical" evidence="1">
    <location>
        <begin position="205"/>
        <end position="226"/>
    </location>
</feature>
<evidence type="ECO:0000256" key="1">
    <source>
        <dbReference type="SAM" id="Phobius"/>
    </source>
</evidence>
<evidence type="ECO:0000313" key="3">
    <source>
        <dbReference type="Proteomes" id="UP000799770"/>
    </source>
</evidence>
<keyword evidence="1" id="KW-0472">Membrane</keyword>
<accession>A0A6A5YJZ8</accession>
<dbReference type="AlphaFoldDB" id="A0A6A5YJZ8"/>
<feature type="transmembrane region" description="Helical" evidence="1">
    <location>
        <begin position="170"/>
        <end position="193"/>
    </location>
</feature>
<dbReference type="EMBL" id="ML977353">
    <property type="protein sequence ID" value="KAF2107579.1"/>
    <property type="molecule type" value="Genomic_DNA"/>
</dbReference>
<reference evidence="2" key="1">
    <citation type="journal article" date="2020" name="Stud. Mycol.">
        <title>101 Dothideomycetes genomes: a test case for predicting lifestyles and emergence of pathogens.</title>
        <authorList>
            <person name="Haridas S."/>
            <person name="Albert R."/>
            <person name="Binder M."/>
            <person name="Bloem J."/>
            <person name="Labutti K."/>
            <person name="Salamov A."/>
            <person name="Andreopoulos B."/>
            <person name="Baker S."/>
            <person name="Barry K."/>
            <person name="Bills G."/>
            <person name="Bluhm B."/>
            <person name="Cannon C."/>
            <person name="Castanera R."/>
            <person name="Culley D."/>
            <person name="Daum C."/>
            <person name="Ezra D."/>
            <person name="Gonzalez J."/>
            <person name="Henrissat B."/>
            <person name="Kuo A."/>
            <person name="Liang C."/>
            <person name="Lipzen A."/>
            <person name="Lutzoni F."/>
            <person name="Magnuson J."/>
            <person name="Mondo S."/>
            <person name="Nolan M."/>
            <person name="Ohm R."/>
            <person name="Pangilinan J."/>
            <person name="Park H.-J."/>
            <person name="Ramirez L."/>
            <person name="Alfaro M."/>
            <person name="Sun H."/>
            <person name="Tritt A."/>
            <person name="Yoshinaga Y."/>
            <person name="Zwiers L.-H."/>
            <person name="Turgeon B."/>
            <person name="Goodwin S."/>
            <person name="Spatafora J."/>
            <person name="Crous P."/>
            <person name="Grigoriev I."/>
        </authorList>
    </citation>
    <scope>NUCLEOTIDE SEQUENCE</scope>
    <source>
        <strain evidence="2">CBS 627.86</strain>
    </source>
</reference>
<feature type="transmembrane region" description="Helical" evidence="1">
    <location>
        <begin position="100"/>
        <end position="119"/>
    </location>
</feature>
<organism evidence="2 3">
    <name type="scientific">Lophiotrema nucula</name>
    <dbReference type="NCBI Taxonomy" id="690887"/>
    <lineage>
        <taxon>Eukaryota</taxon>
        <taxon>Fungi</taxon>
        <taxon>Dikarya</taxon>
        <taxon>Ascomycota</taxon>
        <taxon>Pezizomycotina</taxon>
        <taxon>Dothideomycetes</taxon>
        <taxon>Pleosporomycetidae</taxon>
        <taxon>Pleosporales</taxon>
        <taxon>Lophiotremataceae</taxon>
        <taxon>Lophiotrema</taxon>
    </lineage>
</organism>
<evidence type="ECO:0008006" key="4">
    <source>
        <dbReference type="Google" id="ProtNLM"/>
    </source>
</evidence>
<keyword evidence="1" id="KW-0812">Transmembrane</keyword>
<sequence>MKVLEGCFGWRPSKMPSAERKHTLVWLWILKWVMIVPVAIAAFKAKSTYNFVRNHEELQRSPPYDNNVLLSQLLVYVGIMPIFPWIFISSVLLIYLKGPWLFLVGIVDLGLAVTTAIGAGMEAKYLPASYDGCKPAKAEAWQVHGDYKSFFVQAAELQGKKSPQGACKDFVTAWTLAAGVVFFQMLAAYIGIFSDESEYSILNPFRPLFNLILIIFGPPFWFHVHVSPRIRFTYRYIIKFFRRVGSQRKPHFVKSAPYTPKYEEGIHISNPKLQEVLVIEHVLLNVVDYLHYEDVIHFSLTSKAVREAVFPGRDLLHRLPKLQKRCCETDTKKKCLYCNKHICTGCQVERQLSGLSGTRHVTTCQPYCRGCYYQQFSRHQRGYKKPCKCYTTDRELCFLGICRTCNLRDFNEMQETRQKRYEQQARDKAEGKFLAPNENVKCGNCKQDLKSGTRWWVCGKCKGECRDKMHPPYVGKKRLSDVEMAETHNEKVEELESSRWKWSTIFGVR</sequence>
<feature type="transmembrane region" description="Helical" evidence="1">
    <location>
        <begin position="25"/>
        <end position="43"/>
    </location>
</feature>